<dbReference type="RefSeq" id="WP_011906800.1">
    <property type="nucleotide sequence ID" value="NC_009427.1"/>
</dbReference>
<dbReference type="PANTHER" id="PTHR37946:SF1">
    <property type="entry name" value="SLL1969 PROTEIN"/>
    <property type="match status" value="1"/>
</dbReference>
<gene>
    <name evidence="1" type="ordered locus">Saro_3553</name>
</gene>
<keyword evidence="2" id="KW-1185">Reference proteome</keyword>
<dbReference type="AlphaFoldDB" id="A4XEQ2"/>
<dbReference type="InterPro" id="IPR029058">
    <property type="entry name" value="AB_hydrolase_fold"/>
</dbReference>
<evidence type="ECO:0000313" key="2">
    <source>
        <dbReference type="Proteomes" id="UP000009134"/>
    </source>
</evidence>
<dbReference type="EMBL" id="CP000677">
    <property type="protein sequence ID" value="ABP64413.1"/>
    <property type="molecule type" value="Genomic_DNA"/>
</dbReference>
<sequence length="259" mass="28268">MNAAAQTTPEIRRPQLGWTMLETPRFLSETALLALAWPMLAKAPQGDGHPVMVLPGFATNDTMTVLLRSFLARLGYQVFPWDLGWNLDQHSAGENGEHLAARIDAIAAETGRKVSLVGWSLGGVIAREAARRDHGGLRQVVTLGSPFTGNPRATSLTSLYELLTGNKASSEKSAARYARGHHPLPVPSTAIFSRTDGITAWENCVSETDDRTENIEVHCSHFGFVANPGVFWAVADRLAQPEGQWRKFDPKGCFAAFYP</sequence>
<dbReference type="SUPFAM" id="SSF53474">
    <property type="entry name" value="alpha/beta-Hydrolases"/>
    <property type="match status" value="1"/>
</dbReference>
<organism evidence="1 2">
    <name type="scientific">Novosphingobium aromaticivorans (strain ATCC 700278 / DSM 12444 / CCUG 56034 / CIP 105152 / NBRC 16084 / F199)</name>
    <dbReference type="NCBI Taxonomy" id="279238"/>
    <lineage>
        <taxon>Bacteria</taxon>
        <taxon>Pseudomonadati</taxon>
        <taxon>Pseudomonadota</taxon>
        <taxon>Alphaproteobacteria</taxon>
        <taxon>Sphingomonadales</taxon>
        <taxon>Sphingomonadaceae</taxon>
        <taxon>Novosphingobium</taxon>
    </lineage>
</organism>
<dbReference type="Proteomes" id="UP000009134">
    <property type="component" value="Plasmid pNL2"/>
</dbReference>
<reference evidence="1 2" key="1">
    <citation type="submission" date="2007-04" db="EMBL/GenBank/DDBJ databases">
        <title>Complete sequence of plasmid pNL2 of Novosphingobium aromaticivorans DSM 12444.</title>
        <authorList>
            <consortium name="US DOE Joint Genome Institute"/>
            <person name="Copeland A."/>
            <person name="Lucas S."/>
            <person name="Lapidus A."/>
            <person name="Barry K."/>
            <person name="Detter J.C."/>
            <person name="Glavina del Rio T."/>
            <person name="Hammon N."/>
            <person name="Israni S."/>
            <person name="Dalin E."/>
            <person name="Tice H."/>
            <person name="Pitluck S."/>
            <person name="Chertkov O."/>
            <person name="Han C."/>
            <person name="Thomson S."/>
            <person name="Schmutz J."/>
            <person name="Larimer F."/>
            <person name="Land M."/>
            <person name="Kyrpides N."/>
            <person name="Ivanova N."/>
            <person name="Fredrickson J."/>
            <person name="Romine M.F."/>
            <person name="Richardson P."/>
        </authorList>
    </citation>
    <scope>NUCLEOTIDE SEQUENCE [LARGE SCALE GENOMIC DNA]</scope>
    <source>
        <strain evidence="2">ATCC 700278 / DSM 12444 / CCUG 56034 / CIP 105152 / NBRC 16084 / F199</strain>
        <plasmid evidence="1 2">pNL2</plasmid>
    </source>
</reference>
<protein>
    <submittedName>
        <fullName evidence="1">PGAP1 family protein</fullName>
    </submittedName>
</protein>
<geneLocation type="plasmid" evidence="1 2">
    <name>pNL2</name>
</geneLocation>
<dbReference type="KEGG" id="nar:Saro_3553"/>
<keyword evidence="1" id="KW-0614">Plasmid</keyword>
<name>A4XEQ2_NOVAD</name>
<dbReference type="PANTHER" id="PTHR37946">
    <property type="entry name" value="SLL1969 PROTEIN"/>
    <property type="match status" value="1"/>
</dbReference>
<dbReference type="Gene3D" id="3.40.50.1820">
    <property type="entry name" value="alpha/beta hydrolase"/>
    <property type="match status" value="1"/>
</dbReference>
<evidence type="ECO:0000313" key="1">
    <source>
        <dbReference type="EMBL" id="ABP64413.1"/>
    </source>
</evidence>
<accession>A4XEQ2</accession>
<dbReference type="eggNOG" id="COG1075">
    <property type="taxonomic scope" value="Bacteria"/>
</dbReference>
<dbReference type="HOGENOM" id="CLU_071821_1_0_5"/>
<proteinExistence type="predicted"/>